<evidence type="ECO:0000259" key="1">
    <source>
        <dbReference type="Pfam" id="PF01425"/>
    </source>
</evidence>
<dbReference type="Gene3D" id="1.20.58.1700">
    <property type="match status" value="1"/>
</dbReference>
<dbReference type="Gene3D" id="3.90.1300.10">
    <property type="entry name" value="Amidase signature (AS) domain"/>
    <property type="match status" value="1"/>
</dbReference>
<dbReference type="EMBL" id="RXMA01000022">
    <property type="protein sequence ID" value="RTR16900.1"/>
    <property type="molecule type" value="Genomic_DNA"/>
</dbReference>
<dbReference type="PANTHER" id="PTHR11895:SF169">
    <property type="entry name" value="GLUTAMYL-TRNA(GLN) AMIDOTRANSFERASE"/>
    <property type="match status" value="1"/>
</dbReference>
<organism evidence="3 4">
    <name type="scientific">Azospirillum griseum</name>
    <dbReference type="NCBI Taxonomy" id="2496639"/>
    <lineage>
        <taxon>Bacteria</taxon>
        <taxon>Pseudomonadati</taxon>
        <taxon>Pseudomonadota</taxon>
        <taxon>Alphaproteobacteria</taxon>
        <taxon>Rhodospirillales</taxon>
        <taxon>Azospirillaceae</taxon>
        <taxon>Azospirillum</taxon>
    </lineage>
</organism>
<feature type="domain" description="Allophanate hydrolase C-terminal" evidence="2">
    <location>
        <begin position="488"/>
        <end position="611"/>
    </location>
</feature>
<name>A0A3S0HYF4_9PROT</name>
<dbReference type="InterPro" id="IPR000120">
    <property type="entry name" value="Amidase"/>
</dbReference>
<keyword evidence="3" id="KW-0378">Hydrolase</keyword>
<dbReference type="Proteomes" id="UP000277007">
    <property type="component" value="Unassembled WGS sequence"/>
</dbReference>
<dbReference type="PANTHER" id="PTHR11895">
    <property type="entry name" value="TRANSAMIDASE"/>
    <property type="match status" value="1"/>
</dbReference>
<reference evidence="3 4" key="1">
    <citation type="submission" date="2018-12" db="EMBL/GenBank/DDBJ databases">
        <authorList>
            <person name="Yang Y."/>
        </authorList>
    </citation>
    <scope>NUCLEOTIDE SEQUENCE [LARGE SCALE GENOMIC DNA]</scope>
    <source>
        <strain evidence="3 4">L-25-5w-1</strain>
    </source>
</reference>
<sequence>MPNAIADTPEIGSLDIAGLLARYRDDSLSPVAVARAVLARIAAAGDDKVWISRVADADLLARAQALAALPAAERAALPLYGVPFAVKDNIDAAGLPTTAGCPAYAYDPDRSATGVQRLLDAGAMLIGKTNLDQFATGLVGVRSPYGVARNPFDPAFIPGGSSSGSAVAVSSGLVSFALGTDTAGSGRVPAGFTNIVGLKPTKGLISTAGVVPACRSLDCVSIFALTVEDSLDVLAVMAAPDPADPYSRKAPPTPAAPRAPFRFGTPRPDQLRFFGNAEAERIHREALDRLEACGGQRVEIDFTPFAEAAALLYSGPWVAERAAAVGDFIAAHPDDTLPVTRKIIQGGTTPTAIDAFRAAYRLEALRAQAAPVWERIDLMALPTSGTIYTIAELEADPIGANSNLGLYTNFVNLMDLCGIAVPAGFQANGLPAGITLLAPAFAEEAVGTVAAALHRAAALPLGASGAPLPPTRPKASRPNPYTTGGLLELFVVGGHLQGMALNRQLTDLGARLVETASTAPLYRFHALPGEPARPGLVRVADGQTGGSIAGEIWALTPDAFGRFVAAIPAPLGVGRVMLADGRRVSGFLCEAAAVIGAPDITGFGGWRAYCAHLAAATAD</sequence>
<dbReference type="EC" id="3.5.1.54" evidence="3"/>
<accession>A0A3S0HYF4</accession>
<keyword evidence="4" id="KW-1185">Reference proteome</keyword>
<dbReference type="RefSeq" id="WP_126618563.1">
    <property type="nucleotide sequence ID" value="NZ_JBHUCY010000050.1"/>
</dbReference>
<dbReference type="Pfam" id="PF01425">
    <property type="entry name" value="Amidase"/>
    <property type="match status" value="1"/>
</dbReference>
<dbReference type="NCBIfam" id="NF006043">
    <property type="entry name" value="PRK08186.1"/>
    <property type="match status" value="1"/>
</dbReference>
<dbReference type="InterPro" id="IPR023631">
    <property type="entry name" value="Amidase_dom"/>
</dbReference>
<protein>
    <submittedName>
        <fullName evidence="3">Allophanate hydrolase</fullName>
        <ecNumber evidence="3">3.5.1.54</ecNumber>
    </submittedName>
</protein>
<evidence type="ECO:0000259" key="2">
    <source>
        <dbReference type="Pfam" id="PF21986"/>
    </source>
</evidence>
<dbReference type="OrthoDB" id="7245165at2"/>
<evidence type="ECO:0000313" key="3">
    <source>
        <dbReference type="EMBL" id="RTR16900.1"/>
    </source>
</evidence>
<dbReference type="NCBIfam" id="TIGR02713">
    <property type="entry name" value="allophanate_hyd"/>
    <property type="match status" value="1"/>
</dbReference>
<dbReference type="GO" id="GO:0004039">
    <property type="term" value="F:allophanate hydrolase activity"/>
    <property type="evidence" value="ECO:0007669"/>
    <property type="project" value="UniProtKB-EC"/>
</dbReference>
<dbReference type="InterPro" id="IPR014085">
    <property type="entry name" value="Allophanate_hydrolase"/>
</dbReference>
<comment type="caution">
    <text evidence="3">The sequence shown here is derived from an EMBL/GenBank/DDBJ whole genome shotgun (WGS) entry which is preliminary data.</text>
</comment>
<proteinExistence type="predicted"/>
<dbReference type="AlphaFoldDB" id="A0A3S0HYF4"/>
<feature type="domain" description="Amidase" evidence="1">
    <location>
        <begin position="33"/>
        <end position="446"/>
    </location>
</feature>
<evidence type="ECO:0000313" key="4">
    <source>
        <dbReference type="Proteomes" id="UP000277007"/>
    </source>
</evidence>
<dbReference type="SUPFAM" id="SSF75304">
    <property type="entry name" value="Amidase signature (AS) enzymes"/>
    <property type="match status" value="1"/>
</dbReference>
<dbReference type="InterPro" id="IPR036928">
    <property type="entry name" value="AS_sf"/>
</dbReference>
<gene>
    <name evidence="3" type="primary">atzF</name>
    <name evidence="3" type="ORF">EJ903_19475</name>
</gene>
<dbReference type="Gene3D" id="3.10.490.10">
    <property type="entry name" value="Gamma-glutamyl cyclotransferase-like"/>
    <property type="match status" value="1"/>
</dbReference>
<dbReference type="Pfam" id="PF21986">
    <property type="entry name" value="AH_C"/>
    <property type="match status" value="1"/>
</dbReference>
<dbReference type="InterPro" id="IPR053844">
    <property type="entry name" value="AH_C"/>
</dbReference>